<proteinExistence type="inferred from homology"/>
<dbReference type="InterPro" id="IPR023198">
    <property type="entry name" value="PGP-like_dom2"/>
</dbReference>
<evidence type="ECO:0000313" key="6">
    <source>
        <dbReference type="Proteomes" id="UP000198824"/>
    </source>
</evidence>
<protein>
    <submittedName>
        <fullName evidence="5">Haloacid dehalogenase superfamily, subfamily IA, variant 3 with third motif having DD or ED</fullName>
    </submittedName>
</protein>
<dbReference type="InterPro" id="IPR051600">
    <property type="entry name" value="Beta-PGM-like"/>
</dbReference>
<dbReference type="InterPro" id="IPR036412">
    <property type="entry name" value="HAD-like_sf"/>
</dbReference>
<dbReference type="AlphaFoldDB" id="A0A1I6JYQ9"/>
<evidence type="ECO:0000256" key="4">
    <source>
        <dbReference type="ARBA" id="ARBA00022842"/>
    </source>
</evidence>
<evidence type="ECO:0000313" key="5">
    <source>
        <dbReference type="EMBL" id="SFR84115.1"/>
    </source>
</evidence>
<name>A0A1I6JYQ9_9SPHN</name>
<keyword evidence="6" id="KW-1185">Reference proteome</keyword>
<comment type="cofactor">
    <cofactor evidence="1">
        <name>Mg(2+)</name>
        <dbReference type="ChEBI" id="CHEBI:18420"/>
    </cofactor>
</comment>
<dbReference type="OrthoDB" id="9797743at2"/>
<comment type="similarity">
    <text evidence="2">Belongs to the HAD-like hydrolase superfamily. CbbY/CbbZ/Gph/YieH family.</text>
</comment>
<dbReference type="NCBIfam" id="TIGR01509">
    <property type="entry name" value="HAD-SF-IA-v3"/>
    <property type="match status" value="1"/>
</dbReference>
<dbReference type="SUPFAM" id="SSF56784">
    <property type="entry name" value="HAD-like"/>
    <property type="match status" value="1"/>
</dbReference>
<dbReference type="PANTHER" id="PTHR46193">
    <property type="entry name" value="6-PHOSPHOGLUCONATE PHOSPHATASE"/>
    <property type="match status" value="1"/>
</dbReference>
<evidence type="ECO:0000256" key="1">
    <source>
        <dbReference type="ARBA" id="ARBA00001946"/>
    </source>
</evidence>
<organism evidence="5 6">
    <name type="scientific">Sphingomonas jatrophae</name>
    <dbReference type="NCBI Taxonomy" id="1166337"/>
    <lineage>
        <taxon>Bacteria</taxon>
        <taxon>Pseudomonadati</taxon>
        <taxon>Pseudomonadota</taxon>
        <taxon>Alphaproteobacteria</taxon>
        <taxon>Sphingomonadales</taxon>
        <taxon>Sphingomonadaceae</taxon>
        <taxon>Sphingomonas</taxon>
    </lineage>
</organism>
<dbReference type="Proteomes" id="UP000198824">
    <property type="component" value="Unassembled WGS sequence"/>
</dbReference>
<dbReference type="InterPro" id="IPR023214">
    <property type="entry name" value="HAD_sf"/>
</dbReference>
<accession>A0A1I6JYQ9</accession>
<reference evidence="5 6" key="1">
    <citation type="submission" date="2016-10" db="EMBL/GenBank/DDBJ databases">
        <authorList>
            <person name="de Groot N.N."/>
        </authorList>
    </citation>
    <scope>NUCLEOTIDE SEQUENCE [LARGE SCALE GENOMIC DNA]</scope>
    <source>
        <strain evidence="5 6">S5-249</strain>
    </source>
</reference>
<keyword evidence="4" id="KW-0460">Magnesium</keyword>
<dbReference type="PANTHER" id="PTHR46193:SF10">
    <property type="entry name" value="6-PHOSPHOGLUCONATE PHOSPHATASE"/>
    <property type="match status" value="1"/>
</dbReference>
<dbReference type="SFLD" id="SFLDG01129">
    <property type="entry name" value="C1.5:_HAD__Beta-PGM__Phosphata"/>
    <property type="match status" value="1"/>
</dbReference>
<dbReference type="GO" id="GO:0046872">
    <property type="term" value="F:metal ion binding"/>
    <property type="evidence" value="ECO:0007669"/>
    <property type="project" value="UniProtKB-KW"/>
</dbReference>
<sequence length="225" mass="23473">MTCPAALLFDFDGVLVESEYSGNAHVAAYLTGIGHPTTPEQAMASFMGLSGQDFLSAIEAAIGRSLPDDFHSARQAENERVMREGIDGVAGAIAFVRALPADLPRAIVSSSSTAWITRHLDHVGLRDAFEGYIYSGKEHVARGKPAPDIYLHAAEQLGVPIQACAILEDSPVGVTGAVASGARVIGLCAGLHCGADHGAALRRLGVTELAADFGEVSRLLDLPIA</sequence>
<dbReference type="Gene3D" id="3.40.50.1000">
    <property type="entry name" value="HAD superfamily/HAD-like"/>
    <property type="match status" value="1"/>
</dbReference>
<dbReference type="SFLD" id="SFLDS00003">
    <property type="entry name" value="Haloacid_Dehalogenase"/>
    <property type="match status" value="1"/>
</dbReference>
<keyword evidence="3" id="KW-0479">Metal-binding</keyword>
<gene>
    <name evidence="5" type="ORF">SAMN05192580_1095</name>
</gene>
<dbReference type="STRING" id="1166337.SAMN05192580_1095"/>
<dbReference type="RefSeq" id="WP_093311873.1">
    <property type="nucleotide sequence ID" value="NZ_FOZG01000001.1"/>
</dbReference>
<dbReference type="EMBL" id="FOZG01000001">
    <property type="protein sequence ID" value="SFR84115.1"/>
    <property type="molecule type" value="Genomic_DNA"/>
</dbReference>
<evidence type="ECO:0000256" key="3">
    <source>
        <dbReference type="ARBA" id="ARBA00022723"/>
    </source>
</evidence>
<evidence type="ECO:0000256" key="2">
    <source>
        <dbReference type="ARBA" id="ARBA00006171"/>
    </source>
</evidence>
<dbReference type="Gene3D" id="1.10.150.240">
    <property type="entry name" value="Putative phosphatase, domain 2"/>
    <property type="match status" value="1"/>
</dbReference>
<dbReference type="GO" id="GO:0003824">
    <property type="term" value="F:catalytic activity"/>
    <property type="evidence" value="ECO:0007669"/>
    <property type="project" value="UniProtKB-ARBA"/>
</dbReference>
<dbReference type="InterPro" id="IPR006439">
    <property type="entry name" value="HAD-SF_hydro_IA"/>
</dbReference>
<dbReference type="Pfam" id="PF00702">
    <property type="entry name" value="Hydrolase"/>
    <property type="match status" value="1"/>
</dbReference>